<evidence type="ECO:0000256" key="6">
    <source>
        <dbReference type="ARBA" id="ARBA00048248"/>
    </source>
</evidence>
<dbReference type="PANTHER" id="PTHR11766">
    <property type="entry name" value="TYROSYL-TRNA SYNTHETASE"/>
    <property type="match status" value="1"/>
</dbReference>
<dbReference type="GO" id="GO:0004831">
    <property type="term" value="F:tyrosine-tRNA ligase activity"/>
    <property type="evidence" value="ECO:0007669"/>
    <property type="project" value="UniProtKB-UniRule"/>
</dbReference>
<evidence type="ECO:0000256" key="3">
    <source>
        <dbReference type="ARBA" id="ARBA00022840"/>
    </source>
</evidence>
<feature type="binding site" evidence="7">
    <location>
        <position position="171"/>
    </location>
    <ligand>
        <name>L-tyrosine</name>
        <dbReference type="ChEBI" id="CHEBI:58315"/>
    </ligand>
</feature>
<dbReference type="CDD" id="cd00165">
    <property type="entry name" value="S4"/>
    <property type="match status" value="1"/>
</dbReference>
<keyword evidence="9" id="KW-1185">Reference proteome</keyword>
<dbReference type="InterPro" id="IPR002307">
    <property type="entry name" value="Tyr-tRNA-ligase"/>
</dbReference>
<dbReference type="InterPro" id="IPR024107">
    <property type="entry name" value="Tyr-tRNA-ligase_bac_1"/>
</dbReference>
<evidence type="ECO:0000313" key="8">
    <source>
        <dbReference type="EMBL" id="SMC84504.1"/>
    </source>
</evidence>
<dbReference type="HAMAP" id="MF_02006">
    <property type="entry name" value="Tyr_tRNA_synth_type1"/>
    <property type="match status" value="1"/>
</dbReference>
<comment type="subunit">
    <text evidence="7">Homodimer.</text>
</comment>
<feature type="binding site" evidence="7">
    <location>
        <position position="167"/>
    </location>
    <ligand>
        <name>L-tyrosine</name>
        <dbReference type="ChEBI" id="CHEBI:58315"/>
    </ligand>
</feature>
<dbReference type="PRINTS" id="PR01040">
    <property type="entry name" value="TRNASYNTHTYR"/>
</dbReference>
<dbReference type="FunFam" id="1.10.240.10:FF:000001">
    <property type="entry name" value="Tyrosine--tRNA ligase"/>
    <property type="match status" value="1"/>
</dbReference>
<comment type="catalytic activity">
    <reaction evidence="6 7">
        <text>tRNA(Tyr) + L-tyrosine + ATP = L-tyrosyl-tRNA(Tyr) + AMP + diphosphate + H(+)</text>
        <dbReference type="Rhea" id="RHEA:10220"/>
        <dbReference type="Rhea" id="RHEA-COMP:9706"/>
        <dbReference type="Rhea" id="RHEA-COMP:9707"/>
        <dbReference type="ChEBI" id="CHEBI:15378"/>
        <dbReference type="ChEBI" id="CHEBI:30616"/>
        <dbReference type="ChEBI" id="CHEBI:33019"/>
        <dbReference type="ChEBI" id="CHEBI:58315"/>
        <dbReference type="ChEBI" id="CHEBI:78442"/>
        <dbReference type="ChEBI" id="CHEBI:78536"/>
        <dbReference type="ChEBI" id="CHEBI:456215"/>
        <dbReference type="EC" id="6.1.1.1"/>
    </reaction>
</comment>
<dbReference type="EMBL" id="FWXW01000010">
    <property type="protein sequence ID" value="SMC84504.1"/>
    <property type="molecule type" value="Genomic_DNA"/>
</dbReference>
<evidence type="ECO:0000256" key="5">
    <source>
        <dbReference type="ARBA" id="ARBA00023146"/>
    </source>
</evidence>
<dbReference type="Gene3D" id="3.40.50.620">
    <property type="entry name" value="HUPs"/>
    <property type="match status" value="1"/>
</dbReference>
<dbReference type="Gene3D" id="3.10.290.10">
    <property type="entry name" value="RNA-binding S4 domain"/>
    <property type="match status" value="1"/>
</dbReference>
<organism evidence="8 9">
    <name type="scientific">Papillibacter cinnamivorans DSM 12816</name>
    <dbReference type="NCBI Taxonomy" id="1122930"/>
    <lineage>
        <taxon>Bacteria</taxon>
        <taxon>Bacillati</taxon>
        <taxon>Bacillota</taxon>
        <taxon>Clostridia</taxon>
        <taxon>Eubacteriales</taxon>
        <taxon>Oscillospiraceae</taxon>
        <taxon>Papillibacter</taxon>
    </lineage>
</organism>
<evidence type="ECO:0000256" key="7">
    <source>
        <dbReference type="HAMAP-Rule" id="MF_02006"/>
    </source>
</evidence>
<dbReference type="AlphaFoldDB" id="A0A1W2CHR7"/>
<protein>
    <recommendedName>
        <fullName evidence="7">Tyrosine--tRNA ligase</fullName>
        <ecNumber evidence="7">6.1.1.1</ecNumber>
    </recommendedName>
    <alternativeName>
        <fullName evidence="7">Tyrosyl-tRNA synthetase</fullName>
        <shortName evidence="7">TyrRS</shortName>
    </alternativeName>
</protein>
<dbReference type="GO" id="GO:0006437">
    <property type="term" value="P:tyrosyl-tRNA aminoacylation"/>
    <property type="evidence" value="ECO:0007669"/>
    <property type="project" value="UniProtKB-UniRule"/>
</dbReference>
<evidence type="ECO:0000256" key="2">
    <source>
        <dbReference type="ARBA" id="ARBA00022741"/>
    </source>
</evidence>
<feature type="short sequence motif" description="'KMSKS' region" evidence="7">
    <location>
        <begin position="227"/>
        <end position="231"/>
    </location>
</feature>
<dbReference type="EC" id="6.1.1.1" evidence="7"/>
<dbReference type="RefSeq" id="WP_084235448.1">
    <property type="nucleotide sequence ID" value="NZ_FWXW01000010.1"/>
</dbReference>
<keyword evidence="2 7" id="KW-0547">Nucleotide-binding</keyword>
<comment type="similarity">
    <text evidence="7">Belongs to the class-I aminoacyl-tRNA synthetase family. TyrS type 1 subfamily.</text>
</comment>
<dbReference type="Pfam" id="PF00579">
    <property type="entry name" value="tRNA-synt_1b"/>
    <property type="match status" value="1"/>
</dbReference>
<gene>
    <name evidence="7" type="primary">tyrS</name>
    <name evidence="8" type="ORF">SAMN02745168_0019</name>
</gene>
<sequence>MTVFDELKVRGLIAQMTDEEETRDLINSGKAIFYIGFDPTADSLHVGHFMGLSIMRRLQLAGNKPIALIGGGTTMVGDPSGRTDMRQMMTLEQIAVNAERFKVQMERFIDFSNGRALMVNNADWLLNLNYVEFLREIGVHFSVNQMLTAECYRARMEKGLSFLEFNYMLMQSYDFYYMHQKYGCNLQCGGDDQWSNILGGTRLIRKKTGDNAYGFTFTLLLTSEGKKMGKTQSGAVWLDPNKTPPYDFYQYWRNVDDADVIKCLKLLTFVPLEEIDALAALEGSGLNRAKEVLAYELTSLIHGEAEAKAAQETARGLFSGGGDLENMPTTELSEEDFKDGSIDAVSLLLKCGLAGTRNDAKRLIEQGGIEAEGVKLNTFTEKFGKEVFSGDGMIVKKGKKIFHRAILK</sequence>
<feature type="binding site" evidence="7">
    <location>
        <position position="34"/>
    </location>
    <ligand>
        <name>L-tyrosine</name>
        <dbReference type="ChEBI" id="CHEBI:58315"/>
    </ligand>
</feature>
<dbReference type="Proteomes" id="UP000192790">
    <property type="component" value="Unassembled WGS sequence"/>
</dbReference>
<dbReference type="GO" id="GO:0005829">
    <property type="term" value="C:cytosol"/>
    <property type="evidence" value="ECO:0007669"/>
    <property type="project" value="TreeGrafter"/>
</dbReference>
<keyword evidence="7" id="KW-0963">Cytoplasm</keyword>
<comment type="function">
    <text evidence="7">Catalyzes the attachment of tyrosine to tRNA(Tyr) in a two-step reaction: tyrosine is first activated by ATP to form Tyr-AMP and then transferred to the acceptor end of tRNA(Tyr).</text>
</comment>
<feature type="binding site" evidence="7">
    <location>
        <position position="230"/>
    </location>
    <ligand>
        <name>ATP</name>
        <dbReference type="ChEBI" id="CHEBI:30616"/>
    </ligand>
</feature>
<dbReference type="GO" id="GO:0005524">
    <property type="term" value="F:ATP binding"/>
    <property type="evidence" value="ECO:0007669"/>
    <property type="project" value="UniProtKB-UniRule"/>
</dbReference>
<dbReference type="GO" id="GO:0003723">
    <property type="term" value="F:RNA binding"/>
    <property type="evidence" value="ECO:0007669"/>
    <property type="project" value="InterPro"/>
</dbReference>
<dbReference type="InterPro" id="IPR036986">
    <property type="entry name" value="S4_RNA-bd_sf"/>
</dbReference>
<dbReference type="SUPFAM" id="SSF55174">
    <property type="entry name" value="Alpha-L RNA-binding motif"/>
    <property type="match status" value="1"/>
</dbReference>
<keyword evidence="3 7" id="KW-0067">ATP-binding</keyword>
<name>A0A1W2CHR7_9FIRM</name>
<dbReference type="InterPro" id="IPR001412">
    <property type="entry name" value="aa-tRNA-synth_I_CS"/>
</dbReference>
<keyword evidence="4 7" id="KW-0648">Protein biosynthesis</keyword>
<dbReference type="OrthoDB" id="9804243at2"/>
<keyword evidence="1 7" id="KW-0436">Ligase</keyword>
<dbReference type="SUPFAM" id="SSF52374">
    <property type="entry name" value="Nucleotidylyl transferase"/>
    <property type="match status" value="1"/>
</dbReference>
<dbReference type="NCBIfam" id="TIGR00234">
    <property type="entry name" value="tyrS"/>
    <property type="match status" value="1"/>
</dbReference>
<dbReference type="InterPro" id="IPR002305">
    <property type="entry name" value="aa-tRNA-synth_Ic"/>
</dbReference>
<dbReference type="InterPro" id="IPR014729">
    <property type="entry name" value="Rossmann-like_a/b/a_fold"/>
</dbReference>
<evidence type="ECO:0000256" key="1">
    <source>
        <dbReference type="ARBA" id="ARBA00022598"/>
    </source>
</evidence>
<comment type="subcellular location">
    <subcellularLocation>
        <location evidence="7">Cytoplasm</location>
    </subcellularLocation>
</comment>
<dbReference type="PANTHER" id="PTHR11766:SF0">
    <property type="entry name" value="TYROSINE--TRNA LIGASE, MITOCHONDRIAL"/>
    <property type="match status" value="1"/>
</dbReference>
<keyword evidence="5 7" id="KW-0030">Aminoacyl-tRNA synthetase</keyword>
<feature type="short sequence motif" description="'HIGH' region" evidence="7">
    <location>
        <begin position="39"/>
        <end position="48"/>
    </location>
</feature>
<dbReference type="Gene3D" id="1.10.240.10">
    <property type="entry name" value="Tyrosyl-Transfer RNA Synthetase"/>
    <property type="match status" value="1"/>
</dbReference>
<reference evidence="8 9" key="1">
    <citation type="submission" date="2017-04" db="EMBL/GenBank/DDBJ databases">
        <authorList>
            <person name="Afonso C.L."/>
            <person name="Miller P.J."/>
            <person name="Scott M.A."/>
            <person name="Spackman E."/>
            <person name="Goraichik I."/>
            <person name="Dimitrov K.M."/>
            <person name="Suarez D.L."/>
            <person name="Swayne D.E."/>
        </authorList>
    </citation>
    <scope>NUCLEOTIDE SEQUENCE [LARGE SCALE GENOMIC DNA]</scope>
    <source>
        <strain evidence="8 9">DSM 12816</strain>
    </source>
</reference>
<dbReference type="CDD" id="cd00805">
    <property type="entry name" value="TyrRS_core"/>
    <property type="match status" value="1"/>
</dbReference>
<evidence type="ECO:0000256" key="4">
    <source>
        <dbReference type="ARBA" id="ARBA00022917"/>
    </source>
</evidence>
<dbReference type="InterPro" id="IPR024088">
    <property type="entry name" value="Tyr-tRNA-ligase_bac-type"/>
</dbReference>
<dbReference type="PROSITE" id="PS00178">
    <property type="entry name" value="AA_TRNA_LIGASE_I"/>
    <property type="match status" value="1"/>
</dbReference>
<accession>A0A1W2CHR7</accession>
<proteinExistence type="inferred from homology"/>
<evidence type="ECO:0000313" key="9">
    <source>
        <dbReference type="Proteomes" id="UP000192790"/>
    </source>
</evidence>
<dbReference type="STRING" id="1122930.SAMN02745168_0019"/>